<evidence type="ECO:0000256" key="1">
    <source>
        <dbReference type="ARBA" id="ARBA00004651"/>
    </source>
</evidence>
<keyword evidence="10" id="KW-1185">Reference proteome</keyword>
<sequence length="528" mass="57794">MASVAFLAGAMLLFSGAVPAAQGRLDALNALLSLPFIEISHFTASLAGGALLLLARALQRRLDAGWQLAMLLLALGAVLSVLKGWDVGEAGLLSLASLALLPMRRQFYRKSSLLAEPFSRAWMAAIAAVLLASVFLLFFAHAQAPYAQLSWWDFALHAEAPRSQRATTGAMALIALFALYRLLRPFSPPLARPDDAELAQARAIAERSTATYANLALRGDKALLFSPAGDAFLMYGRRGRSWVAMGEPVGPEASSRELLWQFHNLCDRYDGWCVLFEIGDRWRPQCAELGLVLTPLGEEARVPLAGFTLDIPARKKMREVRSRLLRRGYRFRILSPAEVAAALPALANVSNAWLAAKHTAEKGFSNASFDLHYLCRFPAAVIESGTEIIAFANLWLGAGRNELSIDLMRHLPDAANGAMDLLFCELMLWGRSEGYRWFNLGMAPLSNLRAGPQDKLWPHIGTLIYRHGEHFYNFEGLRRYKAKFDPVWRPLYLASPGGLALPAVLIDVTALTAGSLAGIVSRRKAGAA</sequence>
<feature type="chain" id="PRO_5045305808" evidence="7">
    <location>
        <begin position="21"/>
        <end position="528"/>
    </location>
</feature>
<dbReference type="PANTHER" id="PTHR34697:SF2">
    <property type="entry name" value="PHOSPHATIDYLGLYCEROL LYSYLTRANSFERASE"/>
    <property type="match status" value="1"/>
</dbReference>
<keyword evidence="2" id="KW-1003">Cell membrane</keyword>
<dbReference type="Pfam" id="PF09924">
    <property type="entry name" value="LPG_synthase_C"/>
    <property type="match status" value="1"/>
</dbReference>
<feature type="signal peptide" evidence="7">
    <location>
        <begin position="1"/>
        <end position="20"/>
    </location>
</feature>
<dbReference type="EMBL" id="FXUL01000015">
    <property type="protein sequence ID" value="SMP69593.1"/>
    <property type="molecule type" value="Genomic_DNA"/>
</dbReference>
<dbReference type="Proteomes" id="UP001158049">
    <property type="component" value="Unassembled WGS sequence"/>
</dbReference>
<dbReference type="PANTHER" id="PTHR34697">
    <property type="entry name" value="PHOSPHATIDYLGLYCEROL LYSYLTRANSFERASE"/>
    <property type="match status" value="1"/>
</dbReference>
<organism evidence="9 10">
    <name type="scientific">Noviherbaspirillum suwonense</name>
    <dbReference type="NCBI Taxonomy" id="1224511"/>
    <lineage>
        <taxon>Bacteria</taxon>
        <taxon>Pseudomonadati</taxon>
        <taxon>Pseudomonadota</taxon>
        <taxon>Betaproteobacteria</taxon>
        <taxon>Burkholderiales</taxon>
        <taxon>Oxalobacteraceae</taxon>
        <taxon>Noviherbaspirillum</taxon>
    </lineage>
</organism>
<comment type="subcellular location">
    <subcellularLocation>
        <location evidence="1">Cell membrane</location>
        <topology evidence="1">Multi-pass membrane protein</topology>
    </subcellularLocation>
</comment>
<dbReference type="NCBIfam" id="NF033480">
    <property type="entry name" value="bifunc_MprF"/>
    <property type="match status" value="1"/>
</dbReference>
<evidence type="ECO:0000256" key="7">
    <source>
        <dbReference type="SAM" id="SignalP"/>
    </source>
</evidence>
<proteinExistence type="predicted"/>
<dbReference type="InterPro" id="IPR051211">
    <property type="entry name" value="PG_lysyltransferase"/>
</dbReference>
<comment type="caution">
    <text evidence="9">The sequence shown here is derived from an EMBL/GenBank/DDBJ whole genome shotgun (WGS) entry which is preliminary data.</text>
</comment>
<evidence type="ECO:0000256" key="3">
    <source>
        <dbReference type="ARBA" id="ARBA00022692"/>
    </source>
</evidence>
<reference evidence="9 10" key="1">
    <citation type="submission" date="2017-05" db="EMBL/GenBank/DDBJ databases">
        <authorList>
            <person name="Varghese N."/>
            <person name="Submissions S."/>
        </authorList>
    </citation>
    <scope>NUCLEOTIDE SEQUENCE [LARGE SCALE GENOMIC DNA]</scope>
    <source>
        <strain evidence="9 10">DSM 26001</strain>
    </source>
</reference>
<evidence type="ECO:0000256" key="6">
    <source>
        <dbReference type="SAM" id="Phobius"/>
    </source>
</evidence>
<gene>
    <name evidence="9" type="ORF">SAMN06295970_11557</name>
</gene>
<feature type="transmembrane region" description="Helical" evidence="6">
    <location>
        <begin position="30"/>
        <end position="54"/>
    </location>
</feature>
<dbReference type="InterPro" id="IPR016181">
    <property type="entry name" value="Acyl_CoA_acyltransferase"/>
</dbReference>
<feature type="domain" description="Phosphatidylglycerol lysyltransferase C-terminal" evidence="8">
    <location>
        <begin position="206"/>
        <end position="494"/>
    </location>
</feature>
<feature type="transmembrane region" description="Helical" evidence="6">
    <location>
        <begin position="120"/>
        <end position="144"/>
    </location>
</feature>
<evidence type="ECO:0000313" key="10">
    <source>
        <dbReference type="Proteomes" id="UP001158049"/>
    </source>
</evidence>
<evidence type="ECO:0000256" key="5">
    <source>
        <dbReference type="ARBA" id="ARBA00023136"/>
    </source>
</evidence>
<keyword evidence="4 6" id="KW-1133">Transmembrane helix</keyword>
<name>A0ABY1QHJ8_9BURK</name>
<keyword evidence="5 6" id="KW-0472">Membrane</keyword>
<evidence type="ECO:0000256" key="4">
    <source>
        <dbReference type="ARBA" id="ARBA00022989"/>
    </source>
</evidence>
<keyword evidence="3 6" id="KW-0812">Transmembrane</keyword>
<evidence type="ECO:0000259" key="8">
    <source>
        <dbReference type="Pfam" id="PF09924"/>
    </source>
</evidence>
<evidence type="ECO:0000256" key="2">
    <source>
        <dbReference type="ARBA" id="ARBA00022475"/>
    </source>
</evidence>
<dbReference type="InterPro" id="IPR024320">
    <property type="entry name" value="LPG_synthase_C"/>
</dbReference>
<feature type="transmembrane region" description="Helical" evidence="6">
    <location>
        <begin position="164"/>
        <end position="183"/>
    </location>
</feature>
<protein>
    <submittedName>
        <fullName evidence="9">Lysylphosphatidylglycerol synthetase, C-terminal domain, DUF2156 family</fullName>
    </submittedName>
</protein>
<keyword evidence="7" id="KW-0732">Signal</keyword>
<dbReference type="SUPFAM" id="SSF55729">
    <property type="entry name" value="Acyl-CoA N-acyltransferases (Nat)"/>
    <property type="match status" value="1"/>
</dbReference>
<accession>A0ABY1QHJ8</accession>
<feature type="transmembrane region" description="Helical" evidence="6">
    <location>
        <begin position="66"/>
        <end position="85"/>
    </location>
</feature>
<evidence type="ECO:0000313" key="9">
    <source>
        <dbReference type="EMBL" id="SMP69593.1"/>
    </source>
</evidence>